<sequence>MFFKNSLNYFNQFFFFLFSHIKNFYLNSKIYNKKISKISNKSLEYKPSPSLLDCLIKYEKKKIKIEDLYLNSVWTNENLSEKDYNNLHSFFWLFSLDLKSSKKITQTVMLNWIDNNINYNKNNWEINILSKRIIAWISNSKLTYEDGDEFYKNKFNLIVQKQINHLINEIEKSKLLDDKMVGCAAIILTGLSLNEKEKYLNFGLSILKKIIDFSFDNQGFPKSRSIKQLIFYLKYFVLIRAWLKESQSEIPEYLDEIIFYLGKSYSILCQGKSKTILFN</sequence>
<organism evidence="1">
    <name type="scientific">marine metagenome</name>
    <dbReference type="NCBI Taxonomy" id="408172"/>
    <lineage>
        <taxon>unclassified sequences</taxon>
        <taxon>metagenomes</taxon>
        <taxon>ecological metagenomes</taxon>
    </lineage>
</organism>
<accession>A0A382KLJ8</accession>
<dbReference type="InterPro" id="IPR008929">
    <property type="entry name" value="Chondroitin_lyas"/>
</dbReference>
<evidence type="ECO:0008006" key="2">
    <source>
        <dbReference type="Google" id="ProtNLM"/>
    </source>
</evidence>
<name>A0A382KLJ8_9ZZZZ</name>
<dbReference type="Gene3D" id="1.50.10.100">
    <property type="entry name" value="Chondroitin AC/alginate lyase"/>
    <property type="match status" value="1"/>
</dbReference>
<dbReference type="AlphaFoldDB" id="A0A382KLJ8"/>
<reference evidence="1" key="1">
    <citation type="submission" date="2018-05" db="EMBL/GenBank/DDBJ databases">
        <authorList>
            <person name="Lanie J.A."/>
            <person name="Ng W.-L."/>
            <person name="Kazmierczak K.M."/>
            <person name="Andrzejewski T.M."/>
            <person name="Davidsen T.M."/>
            <person name="Wayne K.J."/>
            <person name="Tettelin H."/>
            <person name="Glass J.I."/>
            <person name="Rusch D."/>
            <person name="Podicherti R."/>
            <person name="Tsui H.-C.T."/>
            <person name="Winkler M.E."/>
        </authorList>
    </citation>
    <scope>NUCLEOTIDE SEQUENCE</scope>
</reference>
<evidence type="ECO:0000313" key="1">
    <source>
        <dbReference type="EMBL" id="SVC25066.1"/>
    </source>
</evidence>
<gene>
    <name evidence="1" type="ORF">METZ01_LOCUS277920</name>
</gene>
<protein>
    <recommendedName>
        <fullName evidence="2">Heparinase II N-terminal domain-containing protein</fullName>
    </recommendedName>
</protein>
<proteinExistence type="predicted"/>
<feature type="non-terminal residue" evidence="1">
    <location>
        <position position="279"/>
    </location>
</feature>
<dbReference type="EMBL" id="UINC01081328">
    <property type="protein sequence ID" value="SVC25066.1"/>
    <property type="molecule type" value="Genomic_DNA"/>
</dbReference>